<evidence type="ECO:0008006" key="3">
    <source>
        <dbReference type="Google" id="ProtNLM"/>
    </source>
</evidence>
<dbReference type="EMBL" id="BAABDI010000014">
    <property type="protein sequence ID" value="GAA3976520.1"/>
    <property type="molecule type" value="Genomic_DNA"/>
</dbReference>
<dbReference type="RefSeq" id="WP_345124252.1">
    <property type="nucleotide sequence ID" value="NZ_BAABDI010000014.1"/>
</dbReference>
<evidence type="ECO:0000313" key="1">
    <source>
        <dbReference type="EMBL" id="GAA3976520.1"/>
    </source>
</evidence>
<comment type="caution">
    <text evidence="1">The sequence shown here is derived from an EMBL/GenBank/DDBJ whole genome shotgun (WGS) entry which is preliminary data.</text>
</comment>
<keyword evidence="2" id="KW-1185">Reference proteome</keyword>
<protein>
    <recommendedName>
        <fullName evidence="3">Transposase</fullName>
    </recommendedName>
</protein>
<organism evidence="1 2">
    <name type="scientific">Hymenobacter antarcticus</name>
    <dbReference type="NCBI Taxonomy" id="486270"/>
    <lineage>
        <taxon>Bacteria</taxon>
        <taxon>Pseudomonadati</taxon>
        <taxon>Bacteroidota</taxon>
        <taxon>Cytophagia</taxon>
        <taxon>Cytophagales</taxon>
        <taxon>Hymenobacteraceae</taxon>
        <taxon>Hymenobacter</taxon>
    </lineage>
</organism>
<dbReference type="SUPFAM" id="SSF46689">
    <property type="entry name" value="Homeodomain-like"/>
    <property type="match status" value="1"/>
</dbReference>
<name>A0ABP7Q4U8_9BACT</name>
<sequence length="189" mass="21486">MEKAPPTKRPRYDAVFRAEALRLASESRSTLAAARALNIDAKRIYARQKATQPPLPADPAEAAEVRALRTASKRLAQELDIFKKSHRQQTLEARYLAFPGPVSMLSFIDQQRTCHPVQQLCQVLGVVSSRYYAWRLVQVNGAVEKQKPAWETEIAAVFDHHKRHSSIGYQKPYKFHQQQLNNITQVPLA</sequence>
<accession>A0ABP7Q4U8</accession>
<dbReference type="InterPro" id="IPR009057">
    <property type="entry name" value="Homeodomain-like_sf"/>
</dbReference>
<proteinExistence type="predicted"/>
<evidence type="ECO:0000313" key="2">
    <source>
        <dbReference type="Proteomes" id="UP001501556"/>
    </source>
</evidence>
<dbReference type="Proteomes" id="UP001501556">
    <property type="component" value="Unassembled WGS sequence"/>
</dbReference>
<reference evidence="2" key="1">
    <citation type="journal article" date="2019" name="Int. J. Syst. Evol. Microbiol.">
        <title>The Global Catalogue of Microorganisms (GCM) 10K type strain sequencing project: providing services to taxonomists for standard genome sequencing and annotation.</title>
        <authorList>
            <consortium name="The Broad Institute Genomics Platform"/>
            <consortium name="The Broad Institute Genome Sequencing Center for Infectious Disease"/>
            <person name="Wu L."/>
            <person name="Ma J."/>
        </authorList>
    </citation>
    <scope>NUCLEOTIDE SEQUENCE [LARGE SCALE GENOMIC DNA]</scope>
    <source>
        <strain evidence="2">JCM 17217</strain>
    </source>
</reference>
<gene>
    <name evidence="1" type="ORF">GCM10022407_22380</name>
</gene>